<feature type="compositionally biased region" description="Polar residues" evidence="1">
    <location>
        <begin position="1354"/>
        <end position="1375"/>
    </location>
</feature>
<evidence type="ECO:0000313" key="3">
    <source>
        <dbReference type="EMBL" id="KFH62334.1"/>
    </source>
</evidence>
<feature type="compositionally biased region" description="Polar residues" evidence="1">
    <location>
        <begin position="780"/>
        <end position="806"/>
    </location>
</feature>
<dbReference type="OrthoDB" id="2155261at2759"/>
<dbReference type="GO" id="GO:0030036">
    <property type="term" value="P:actin cytoskeleton organization"/>
    <property type="evidence" value="ECO:0007669"/>
    <property type="project" value="InterPro"/>
</dbReference>
<feature type="compositionally biased region" description="Polar residues" evidence="1">
    <location>
        <begin position="1459"/>
        <end position="1474"/>
    </location>
</feature>
<feature type="compositionally biased region" description="Pro residues" evidence="1">
    <location>
        <begin position="122"/>
        <end position="131"/>
    </location>
</feature>
<feature type="compositionally biased region" description="Low complexity" evidence="1">
    <location>
        <begin position="1517"/>
        <end position="1548"/>
    </location>
</feature>
<feature type="compositionally biased region" description="Low complexity" evidence="1">
    <location>
        <begin position="171"/>
        <end position="193"/>
    </location>
</feature>
<feature type="compositionally biased region" description="Gly residues" evidence="1">
    <location>
        <begin position="600"/>
        <end position="609"/>
    </location>
</feature>
<feature type="compositionally biased region" description="Low complexity" evidence="1">
    <location>
        <begin position="1475"/>
        <end position="1491"/>
    </location>
</feature>
<feature type="compositionally biased region" description="Polar residues" evidence="1">
    <location>
        <begin position="1279"/>
        <end position="1292"/>
    </location>
</feature>
<dbReference type="EMBL" id="KN042432">
    <property type="protein sequence ID" value="KFH62334.1"/>
    <property type="molecule type" value="Genomic_DNA"/>
</dbReference>
<feature type="compositionally biased region" description="Low complexity" evidence="1">
    <location>
        <begin position="226"/>
        <end position="241"/>
    </location>
</feature>
<dbReference type="Gene3D" id="1.25.10.10">
    <property type="entry name" value="Leucine-rich Repeat Variant"/>
    <property type="match status" value="1"/>
</dbReference>
<evidence type="ECO:0000256" key="1">
    <source>
        <dbReference type="SAM" id="MobiDB-lite"/>
    </source>
</evidence>
<dbReference type="InterPro" id="IPR016024">
    <property type="entry name" value="ARM-type_fold"/>
</dbReference>
<evidence type="ECO:0000313" key="4">
    <source>
        <dbReference type="Proteomes" id="UP000243308"/>
    </source>
</evidence>
<feature type="region of interest" description="Disordered" evidence="1">
    <location>
        <begin position="307"/>
        <end position="339"/>
    </location>
</feature>
<evidence type="ECO:0000259" key="2">
    <source>
        <dbReference type="SMART" id="SM01140"/>
    </source>
</evidence>
<dbReference type="GO" id="GO:0003779">
    <property type="term" value="F:actin binding"/>
    <property type="evidence" value="ECO:0007669"/>
    <property type="project" value="InterPro"/>
</dbReference>
<feature type="compositionally biased region" description="Low complexity" evidence="1">
    <location>
        <begin position="38"/>
        <end position="60"/>
    </location>
</feature>
<feature type="region of interest" description="Disordered" evidence="1">
    <location>
        <begin position="1511"/>
        <end position="1551"/>
    </location>
</feature>
<feature type="region of interest" description="Disordered" evidence="1">
    <location>
        <begin position="765"/>
        <end position="808"/>
    </location>
</feature>
<dbReference type="SMART" id="SM01140">
    <property type="entry name" value="Drf_GBD"/>
    <property type="match status" value="1"/>
</dbReference>
<protein>
    <recommendedName>
        <fullName evidence="2">Formin GTPase-binding domain-containing protein</fullName>
    </recommendedName>
</protein>
<feature type="compositionally biased region" description="Low complexity" evidence="1">
    <location>
        <begin position="74"/>
        <end position="90"/>
    </location>
</feature>
<feature type="compositionally biased region" description="Basic and acidic residues" evidence="1">
    <location>
        <begin position="1430"/>
        <end position="1440"/>
    </location>
</feature>
<feature type="region of interest" description="Disordered" evidence="1">
    <location>
        <begin position="646"/>
        <end position="680"/>
    </location>
</feature>
<feature type="compositionally biased region" description="Polar residues" evidence="1">
    <location>
        <begin position="1441"/>
        <end position="1450"/>
    </location>
</feature>
<keyword evidence="4" id="KW-1185">Reference proteome</keyword>
<proteinExistence type="predicted"/>
<feature type="compositionally biased region" description="Polar residues" evidence="1">
    <location>
        <begin position="1298"/>
        <end position="1309"/>
    </location>
</feature>
<feature type="region of interest" description="Disordered" evidence="1">
    <location>
        <begin position="1224"/>
        <end position="1243"/>
    </location>
</feature>
<feature type="region of interest" description="Disordered" evidence="1">
    <location>
        <begin position="1"/>
        <end position="149"/>
    </location>
</feature>
<feature type="compositionally biased region" description="Basic and acidic residues" evidence="1">
    <location>
        <begin position="91"/>
        <end position="100"/>
    </location>
</feature>
<gene>
    <name evidence="3" type="ORF">MVEG_11545</name>
</gene>
<feature type="compositionally biased region" description="Polar residues" evidence="1">
    <location>
        <begin position="1234"/>
        <end position="1243"/>
    </location>
</feature>
<dbReference type="SUPFAM" id="SSF48371">
    <property type="entry name" value="ARM repeat"/>
    <property type="match status" value="1"/>
</dbReference>
<feature type="region of interest" description="Disordered" evidence="1">
    <location>
        <begin position="531"/>
        <end position="628"/>
    </location>
</feature>
<dbReference type="InterPro" id="IPR010473">
    <property type="entry name" value="GTPase-bd"/>
</dbReference>
<dbReference type="GO" id="GO:0031267">
    <property type="term" value="F:small GTPase binding"/>
    <property type="evidence" value="ECO:0007669"/>
    <property type="project" value="InterPro"/>
</dbReference>
<feature type="domain" description="Formin GTPase-binding" evidence="2">
    <location>
        <begin position="691"/>
        <end position="919"/>
    </location>
</feature>
<sequence>MTDPQHHDNKPSHPPPVKTRTPLLSNIGDQLAKAARRLSMNSSSSSNSSQQLSQQSSSESGRATSPDVRRKRNSGLLSPSSSNESNNINSKKNEKSKKSDLFNMKFRSANTSQQQLASSPSSPHPPRPQSPTPGNSLGPPTPSKETFWRGLGLSRQAVCTEDDYRLLNQRTGPQHEQGQEQEQQQPPQTRPTGVSHPTPPPLPVSTASGPEKKTAHASLPPPPTPSVAFSSSSSVSSSVPVKEGAKAKPIHDTTRAGGHRGEDMYLGQSTNTLVHHGHRHDGTANSSSYIKGCESKVRDDAQKDIPVAQAQPTSTHFSVAPMSKNNHHTHTNTNTNTMSQDLSSLSISSLQETESLHSDRSLIMEDAFEVYESYSIASSNTNSIIGSLRLGLRPHSEQDLYSLSNTSSAALSPSKAPLSALERIQLEQKRRSQEQERLAERILPSGKSKGVPTPRVLPTREIPRELMPTQPYQVAPLPLPSPTQQFQQEPGPMVAAIHDAAMYDQLLTLASGPNRPRLPSQIEWQRGFEELRQKRKEQAAATNSVGRQNSTGSRHSQESSDGKSRRHSMPDMPHGQREDRDRRGDAFRNPMLVNQSGGACVSGGGGGGGGKRRSGYEDREQQLQQPPIQQQSILESQVMDTSAIPRLVSTPDVGPPKAKKKGVSNKRPEISVPDQYIPRDDAGRRVASPVDNAPDKDAVDMAFDEMLASLSLPAGTRAQLESLPKDRKWAMLQSNDANPSLYHTPETMPPQFFVDALLEYSGKRKRLSKDQYQQQKQSSTGVPSSGASTKPTGKWRNQSATNPSVDLQQQSLQQQLLSMLGKNERRILEEREQVLKKLRVLIRNGSIRWTGEFIKAGGPRALLEFGQYVQRTEENKLGQRDRLLHQIVQCIKAIVPLEGGITSLVQESLFYSLMRTLSILEAPVLATKSKDSSTLLGNSPTSGTKVKTGFFAMGPGNRIRSSSIPKPMPTRFGYQLSFQSTPALTADQIPTFSNSTAAVNILTAILSRVPELRDSVLKESIADPVSLATTNKWVGDTNWTYSEWISYLKEILHLCGIESLPILTGSSSGTASSTITPVGAGLASMGSGVSGSSLSIFSLDMRRRRHTSSSPAPTPSGGIKYDAEEDREVLAYLTAHLELVSKFMFDMHMSSPVLAFAKSVKESQLGELLERLRSQYIRDQSLSAQVEDILIQLSMIPSTTRLDASLLARELPIIPPMEAYNHSQYHHQQHHVEQSLQPRPSSQQCYNSLKTEAKYDASLKIDTPLRSSSMDAFSRHPSTHSNQGRNDASRVQTKVKVSLSSPSQNGDNSPKTRKAPGVGQTDANNTGLAKQISIKRVSEMSQDGRATPEEYRPRSSTPSKGNRRPSSTDSATPSALGSRLPVVPPKSKHRPMSQDPKELFTRSESPLVNESDLFKQHHRRQTLDVLTSRSPDRESKKDEILTSSPRSVNTFGHGRRSSLNHNNSLAGLQDTCTESSSSSSSGGANSRRNSGQNTQTDRQTMILDAPIPPYLRAHQPSLSTDESSSCSSTTSSGFTATSASSVSPPSTQTRKHSLLVAATEGENLTSVGSKLQAAITRSDTRSSSSKDTSQYNDVDFDIQIHQNVVRQLASSSSKQYLSSDQIPGSIEASDPKVLMAPIIVPEDMALVREQYIQSQISGIVLPPFEMNNKDLVGVTMMMNQPSLGGGVQRNSSSGSSAGGGHHHNYNRAQLPPQPQVLVPFSGGSSPGMAPHLPQKAGARRVSGNSASHIPVLTMSANSSVGDGEHGHVYGRRSIDPSPPLGVSIPVARSSLDGAVSPRTKKVSDRIKMFERS</sequence>
<accession>A0A086TK57</accession>
<feature type="region of interest" description="Disordered" evidence="1">
    <location>
        <begin position="1268"/>
        <end position="1497"/>
    </location>
</feature>
<reference evidence="3 4" key="1">
    <citation type="submission" date="2011-02" db="EMBL/GenBank/DDBJ databases">
        <title>The Genome Sequence of Mortierella verticillata NRRL 6337.</title>
        <authorList>
            <consortium name="The Broad Institute Genome Sequencing Platform"/>
            <person name="Russ C."/>
            <person name="Cuomo C."/>
            <person name="Burger G."/>
            <person name="Gray M.W."/>
            <person name="Holland P.W.H."/>
            <person name="King N."/>
            <person name="Lang F.B.F."/>
            <person name="Roger A.J."/>
            <person name="Ruiz-Trillo I."/>
            <person name="Young S.K."/>
            <person name="Zeng Q."/>
            <person name="Gargeya S."/>
            <person name="Alvarado L."/>
            <person name="Berlin A."/>
            <person name="Chapman S.B."/>
            <person name="Chen Z."/>
            <person name="Freedman E."/>
            <person name="Gellesch M."/>
            <person name="Goldberg J."/>
            <person name="Griggs A."/>
            <person name="Gujja S."/>
            <person name="Heilman E."/>
            <person name="Heiman D."/>
            <person name="Howarth C."/>
            <person name="Mehta T."/>
            <person name="Neiman D."/>
            <person name="Pearson M."/>
            <person name="Roberts A."/>
            <person name="Saif S."/>
            <person name="Shea T."/>
            <person name="Shenoy N."/>
            <person name="Sisk P."/>
            <person name="Stolte C."/>
            <person name="Sykes S."/>
            <person name="White J."/>
            <person name="Yandava C."/>
            <person name="Haas B."/>
            <person name="Nusbaum C."/>
            <person name="Birren B."/>
        </authorList>
    </citation>
    <scope>NUCLEOTIDE SEQUENCE [LARGE SCALE GENOMIC DNA]</scope>
    <source>
        <strain evidence="3 4">NRRL 6337</strain>
    </source>
</reference>
<feature type="compositionally biased region" description="Basic and acidic residues" evidence="1">
    <location>
        <begin position="574"/>
        <end position="586"/>
    </location>
</feature>
<dbReference type="Pfam" id="PF06371">
    <property type="entry name" value="Drf_GBD"/>
    <property type="match status" value="1"/>
</dbReference>
<feature type="compositionally biased region" description="Low complexity" evidence="1">
    <location>
        <begin position="112"/>
        <end position="121"/>
    </location>
</feature>
<feature type="compositionally biased region" description="Basic and acidic residues" evidence="1">
    <location>
        <begin position="1"/>
        <end position="11"/>
    </location>
</feature>
<feature type="region of interest" description="Disordered" evidence="1">
    <location>
        <begin position="1682"/>
        <end position="1709"/>
    </location>
</feature>
<organism evidence="3 4">
    <name type="scientific">Podila verticillata NRRL 6337</name>
    <dbReference type="NCBI Taxonomy" id="1069443"/>
    <lineage>
        <taxon>Eukaryota</taxon>
        <taxon>Fungi</taxon>
        <taxon>Fungi incertae sedis</taxon>
        <taxon>Mucoromycota</taxon>
        <taxon>Mortierellomycotina</taxon>
        <taxon>Mortierellomycetes</taxon>
        <taxon>Mortierellales</taxon>
        <taxon>Mortierellaceae</taxon>
        <taxon>Podila</taxon>
    </lineage>
</organism>
<feature type="compositionally biased region" description="Low complexity" evidence="1">
    <location>
        <begin position="770"/>
        <end position="779"/>
    </location>
</feature>
<dbReference type="Proteomes" id="UP000243308">
    <property type="component" value="Unassembled WGS sequence"/>
</dbReference>
<dbReference type="InterPro" id="IPR011989">
    <property type="entry name" value="ARM-like"/>
</dbReference>
<feature type="compositionally biased region" description="Basic and acidic residues" evidence="1">
    <location>
        <begin position="243"/>
        <end position="263"/>
    </location>
</feature>
<feature type="region of interest" description="Disordered" evidence="1">
    <location>
        <begin position="162"/>
        <end position="265"/>
    </location>
</feature>
<name>A0A086TK57_9FUNG</name>
<feature type="compositionally biased region" description="Polar residues" evidence="1">
    <location>
        <begin position="540"/>
        <end position="554"/>
    </location>
</feature>